<comment type="caution">
    <text evidence="1">The sequence shown here is derived from an EMBL/GenBank/DDBJ whole genome shotgun (WGS) entry which is preliminary data.</text>
</comment>
<name>A0ABQ3L949_9SPHN</name>
<keyword evidence="2" id="KW-1185">Reference proteome</keyword>
<proteinExistence type="predicted"/>
<accession>A0ABQ3L949</accession>
<dbReference type="Proteomes" id="UP000652430">
    <property type="component" value="Unassembled WGS sequence"/>
</dbReference>
<dbReference type="RefSeq" id="WP_189675010.1">
    <property type="nucleotide sequence ID" value="NZ_BNAQ01000001.1"/>
</dbReference>
<reference evidence="2" key="1">
    <citation type="journal article" date="2019" name="Int. J. Syst. Evol. Microbiol.">
        <title>The Global Catalogue of Microorganisms (GCM) 10K type strain sequencing project: providing services to taxonomists for standard genome sequencing and annotation.</title>
        <authorList>
            <consortium name="The Broad Institute Genomics Platform"/>
            <consortium name="The Broad Institute Genome Sequencing Center for Infectious Disease"/>
            <person name="Wu L."/>
            <person name="Ma J."/>
        </authorList>
    </citation>
    <scope>NUCLEOTIDE SEQUENCE [LARGE SCALE GENOMIC DNA]</scope>
    <source>
        <strain evidence="2">CGMCC 1.8957</strain>
    </source>
</reference>
<gene>
    <name evidence="1" type="ORF">GCM10008023_05740</name>
</gene>
<sequence length="147" mass="15865">MAPESLLVTFMVPGIPVAKGRARATARGGVARMYTPAKTRAYEDLIRCSAARAMGDRRPVDGPVVVTVTAFLGMPKAMSKAKRALALDGLIKPVTRPDADNYAKAALDGCNAILFKDDSQIADLIVRKRYSDTPRLVITMEIEGDDQ</sequence>
<organism evidence="1 2">
    <name type="scientific">Sphingomonas glacialis</name>
    <dbReference type="NCBI Taxonomy" id="658225"/>
    <lineage>
        <taxon>Bacteria</taxon>
        <taxon>Pseudomonadati</taxon>
        <taxon>Pseudomonadota</taxon>
        <taxon>Alphaproteobacteria</taxon>
        <taxon>Sphingomonadales</taxon>
        <taxon>Sphingomonadaceae</taxon>
        <taxon>Sphingomonas</taxon>
    </lineage>
</organism>
<dbReference type="Pfam" id="PF05866">
    <property type="entry name" value="RusA"/>
    <property type="match status" value="1"/>
</dbReference>
<dbReference type="InterPro" id="IPR036614">
    <property type="entry name" value="RusA-like_sf"/>
</dbReference>
<protein>
    <submittedName>
        <fullName evidence="1">Uncharacterized protein</fullName>
    </submittedName>
</protein>
<evidence type="ECO:0000313" key="2">
    <source>
        <dbReference type="Proteomes" id="UP000652430"/>
    </source>
</evidence>
<dbReference type="EMBL" id="BNAQ01000001">
    <property type="protein sequence ID" value="GHH09276.1"/>
    <property type="molecule type" value="Genomic_DNA"/>
</dbReference>
<dbReference type="Gene3D" id="3.30.1330.70">
    <property type="entry name" value="Holliday junction resolvase RusA"/>
    <property type="match status" value="1"/>
</dbReference>
<dbReference type="SUPFAM" id="SSF103084">
    <property type="entry name" value="Holliday junction resolvase RusA"/>
    <property type="match status" value="1"/>
</dbReference>
<dbReference type="InterPro" id="IPR008822">
    <property type="entry name" value="Endonuclease_RusA-like"/>
</dbReference>
<evidence type="ECO:0000313" key="1">
    <source>
        <dbReference type="EMBL" id="GHH09276.1"/>
    </source>
</evidence>